<sequence>MVVGSRMGRWIFGIVAINVPTGRFTSFSTAVIRRVGEVPE</sequence>
<dbReference type="AlphaFoldDB" id="A0A1V6UGL2"/>
<dbReference type="EMBL" id="MOOB01000788">
    <property type="protein sequence ID" value="OQE37561.1"/>
    <property type="molecule type" value="Genomic_DNA"/>
</dbReference>
<comment type="caution">
    <text evidence="1">The sequence shown here is derived from an EMBL/GenBank/DDBJ whole genome shotgun (WGS) entry which is preliminary data.</text>
</comment>
<feature type="non-terminal residue" evidence="1">
    <location>
        <position position="40"/>
    </location>
</feature>
<keyword evidence="2" id="KW-1185">Reference proteome</keyword>
<dbReference type="Proteomes" id="UP000191691">
    <property type="component" value="Unassembled WGS sequence"/>
</dbReference>
<gene>
    <name evidence="1" type="ORF">PENNAL_c0788G04188</name>
</gene>
<reference evidence="2" key="1">
    <citation type="journal article" date="2017" name="Nat. Microbiol.">
        <title>Global analysis of biosynthetic gene clusters reveals vast potential of secondary metabolite production in Penicillium species.</title>
        <authorList>
            <person name="Nielsen J.C."/>
            <person name="Grijseels S."/>
            <person name="Prigent S."/>
            <person name="Ji B."/>
            <person name="Dainat J."/>
            <person name="Nielsen K.F."/>
            <person name="Frisvad J.C."/>
            <person name="Workman M."/>
            <person name="Nielsen J."/>
        </authorList>
    </citation>
    <scope>NUCLEOTIDE SEQUENCE [LARGE SCALE GENOMIC DNA]</scope>
    <source>
        <strain evidence="2">IBT 13039</strain>
    </source>
</reference>
<evidence type="ECO:0000313" key="2">
    <source>
        <dbReference type="Proteomes" id="UP000191691"/>
    </source>
</evidence>
<protein>
    <submittedName>
        <fullName evidence="1">Uncharacterized protein</fullName>
    </submittedName>
</protein>
<proteinExistence type="predicted"/>
<organism evidence="1 2">
    <name type="scientific">Penicillium nalgiovense</name>
    <dbReference type="NCBI Taxonomy" id="60175"/>
    <lineage>
        <taxon>Eukaryota</taxon>
        <taxon>Fungi</taxon>
        <taxon>Dikarya</taxon>
        <taxon>Ascomycota</taxon>
        <taxon>Pezizomycotina</taxon>
        <taxon>Eurotiomycetes</taxon>
        <taxon>Eurotiomycetidae</taxon>
        <taxon>Eurotiales</taxon>
        <taxon>Aspergillaceae</taxon>
        <taxon>Penicillium</taxon>
    </lineage>
</organism>
<accession>A0A1V6UGL2</accession>
<name>A0A1V6UGL2_PENNA</name>
<evidence type="ECO:0000313" key="1">
    <source>
        <dbReference type="EMBL" id="OQE37561.1"/>
    </source>
</evidence>